<comment type="caution">
    <text evidence="3">The sequence shown here is derived from an EMBL/GenBank/DDBJ whole genome shotgun (WGS) entry which is preliminary data.</text>
</comment>
<dbReference type="EMBL" id="VCAO01000009">
    <property type="protein sequence ID" value="TMM46132.1"/>
    <property type="molecule type" value="Genomic_DNA"/>
</dbReference>
<dbReference type="RefSeq" id="WP_138619215.1">
    <property type="nucleotide sequence ID" value="NZ_VCAO01000009.1"/>
</dbReference>
<keyword evidence="1" id="KW-0732">Signal</keyword>
<organism evidence="3 4">
    <name type="scientific">Qipengyuania marisflavi</name>
    <dbReference type="NCBI Taxonomy" id="2486356"/>
    <lineage>
        <taxon>Bacteria</taxon>
        <taxon>Pseudomonadati</taxon>
        <taxon>Pseudomonadota</taxon>
        <taxon>Alphaproteobacteria</taxon>
        <taxon>Sphingomonadales</taxon>
        <taxon>Erythrobacteraceae</taxon>
        <taxon>Qipengyuania</taxon>
    </lineage>
</organism>
<sequence length="210" mass="21619">MVGNGKFAGFLIGTALMSSSAPPAHAQATPYLGETVIFGMNFCPRGWASASGQLLAISQNTALFSLLGTQYGGDGRTTFALPDLRGRATISYGQGGGLSNYLIGQRGGQETVTLTEATIPAHTHIASGSLSLRTSTGAPDTNDPNGAALATMPATQAGPYTTGNRNRPGMPVVGQITLDATGGSQAHENRSPYLAMNWCIATQGLFPSRN</sequence>
<keyword evidence="4" id="KW-1185">Reference proteome</keyword>
<dbReference type="AlphaFoldDB" id="A0A5S3P015"/>
<reference evidence="3 4" key="1">
    <citation type="submission" date="2019-05" db="EMBL/GenBank/DDBJ databases">
        <title>Erythrobacter marisflavi sp. nov., isolated from isolated from water of an estuary environment.</title>
        <authorList>
            <person name="Yoon J.-H."/>
        </authorList>
    </citation>
    <scope>NUCLEOTIDE SEQUENCE [LARGE SCALE GENOMIC DNA]</scope>
    <source>
        <strain evidence="3 4">KEM-5</strain>
    </source>
</reference>
<evidence type="ECO:0000313" key="3">
    <source>
        <dbReference type="EMBL" id="TMM46132.1"/>
    </source>
</evidence>
<evidence type="ECO:0000313" key="4">
    <source>
        <dbReference type="Proteomes" id="UP000309668"/>
    </source>
</evidence>
<dbReference type="SUPFAM" id="SSF88874">
    <property type="entry name" value="Receptor-binding domain of short tail fibre protein gp12"/>
    <property type="match status" value="1"/>
</dbReference>
<dbReference type="InterPro" id="IPR037053">
    <property type="entry name" value="Phage_tail_collar_dom_sf"/>
</dbReference>
<feature type="chain" id="PRO_5024437625" evidence="1">
    <location>
        <begin position="27"/>
        <end position="210"/>
    </location>
</feature>
<dbReference type="Gene3D" id="3.90.1340.10">
    <property type="entry name" value="Phage tail collar domain"/>
    <property type="match status" value="1"/>
</dbReference>
<dbReference type="InterPro" id="IPR011083">
    <property type="entry name" value="Phage_tail_collar_dom"/>
</dbReference>
<evidence type="ECO:0000259" key="2">
    <source>
        <dbReference type="Pfam" id="PF07484"/>
    </source>
</evidence>
<proteinExistence type="predicted"/>
<dbReference type="Pfam" id="PF07484">
    <property type="entry name" value="Collar"/>
    <property type="match status" value="1"/>
</dbReference>
<dbReference type="Proteomes" id="UP000309668">
    <property type="component" value="Unassembled WGS sequence"/>
</dbReference>
<gene>
    <name evidence="3" type="ORF">FEV51_11875</name>
</gene>
<name>A0A5S3P015_9SPHN</name>
<protein>
    <submittedName>
        <fullName evidence="3">Phage tail protein</fullName>
    </submittedName>
</protein>
<feature type="domain" description="Phage tail collar" evidence="2">
    <location>
        <begin position="33"/>
        <end position="88"/>
    </location>
</feature>
<accession>A0A5S3P015</accession>
<dbReference type="OrthoDB" id="9810174at2"/>
<feature type="signal peptide" evidence="1">
    <location>
        <begin position="1"/>
        <end position="26"/>
    </location>
</feature>
<evidence type="ECO:0000256" key="1">
    <source>
        <dbReference type="SAM" id="SignalP"/>
    </source>
</evidence>